<dbReference type="Gene3D" id="6.10.280.100">
    <property type="match status" value="1"/>
</dbReference>
<dbReference type="Proteomes" id="UP001161017">
    <property type="component" value="Unassembled WGS sequence"/>
</dbReference>
<dbReference type="PIRSF" id="PIRSF002590">
    <property type="entry name" value="HSP9/HSP12_fun"/>
    <property type="match status" value="1"/>
</dbReference>
<feature type="region of interest" description="Disordered" evidence="1">
    <location>
        <begin position="1"/>
        <end position="76"/>
    </location>
</feature>
<proteinExistence type="predicted"/>
<comment type="caution">
    <text evidence="2">The sequence shown here is derived from an EMBL/GenBank/DDBJ whole genome shotgun (WGS) entry which is preliminary data.</text>
</comment>
<keyword evidence="3" id="KW-1185">Reference proteome</keyword>
<sequence length="76" mass="8163">MADAFRKDFHTSAKEKITPDATKSTSSKLKESITDTADRVARGVQPDSTKGDAQAMHDKSQRASDRTVHGGTAESV</sequence>
<gene>
    <name evidence="2" type="ORF">OHK93_000347</name>
</gene>
<evidence type="ECO:0000313" key="3">
    <source>
        <dbReference type="Proteomes" id="UP001161017"/>
    </source>
</evidence>
<feature type="compositionally biased region" description="Basic and acidic residues" evidence="1">
    <location>
        <begin position="28"/>
        <end position="41"/>
    </location>
</feature>
<accession>A0AA43QJ12</accession>
<organism evidence="2 3">
    <name type="scientific">Ramalina farinacea</name>
    <dbReference type="NCBI Taxonomy" id="258253"/>
    <lineage>
        <taxon>Eukaryota</taxon>
        <taxon>Fungi</taxon>
        <taxon>Dikarya</taxon>
        <taxon>Ascomycota</taxon>
        <taxon>Pezizomycotina</taxon>
        <taxon>Lecanoromycetes</taxon>
        <taxon>OSLEUM clade</taxon>
        <taxon>Lecanoromycetidae</taxon>
        <taxon>Lecanorales</taxon>
        <taxon>Lecanorineae</taxon>
        <taxon>Ramalinaceae</taxon>
        <taxon>Ramalina</taxon>
    </lineage>
</organism>
<name>A0AA43QJ12_9LECA</name>
<dbReference type="InterPro" id="IPR007250">
    <property type="entry name" value="HSP9_HSP12"/>
</dbReference>
<protein>
    <submittedName>
        <fullName evidence="2">Uncharacterized protein</fullName>
    </submittedName>
</protein>
<evidence type="ECO:0000256" key="1">
    <source>
        <dbReference type="SAM" id="MobiDB-lite"/>
    </source>
</evidence>
<dbReference type="EMBL" id="JAPUFD010000001">
    <property type="protein sequence ID" value="MDI1485210.1"/>
    <property type="molecule type" value="Genomic_DNA"/>
</dbReference>
<dbReference type="Pfam" id="PF04119">
    <property type="entry name" value="HSP9_HSP12"/>
    <property type="match status" value="1"/>
</dbReference>
<reference evidence="2" key="1">
    <citation type="journal article" date="2023" name="Genome Biol. Evol.">
        <title>First Whole Genome Sequence and Flow Cytometry Genome Size Data for the Lichen-Forming Fungus Ramalina farinacea (Ascomycota).</title>
        <authorList>
            <person name="Llewellyn T."/>
            <person name="Mian S."/>
            <person name="Hill R."/>
            <person name="Leitch I.J."/>
            <person name="Gaya E."/>
        </authorList>
    </citation>
    <scope>NUCLEOTIDE SEQUENCE</scope>
    <source>
        <strain evidence="2">LIQ254RAFAR</strain>
    </source>
</reference>
<feature type="compositionally biased region" description="Basic and acidic residues" evidence="1">
    <location>
        <begin position="1"/>
        <end position="18"/>
    </location>
</feature>
<dbReference type="AlphaFoldDB" id="A0AA43QJ12"/>
<feature type="compositionally biased region" description="Basic and acidic residues" evidence="1">
    <location>
        <begin position="55"/>
        <end position="68"/>
    </location>
</feature>
<evidence type="ECO:0000313" key="2">
    <source>
        <dbReference type="EMBL" id="MDI1485210.1"/>
    </source>
</evidence>